<dbReference type="Proteomes" id="UP000076023">
    <property type="component" value="Unassembled WGS sequence"/>
</dbReference>
<dbReference type="GO" id="GO:0006355">
    <property type="term" value="P:regulation of DNA-templated transcription"/>
    <property type="evidence" value="ECO:0007669"/>
    <property type="project" value="InterPro"/>
</dbReference>
<dbReference type="InterPro" id="IPR016032">
    <property type="entry name" value="Sig_transdc_resp-reg_C-effctor"/>
</dbReference>
<dbReference type="Pfam" id="PF00196">
    <property type="entry name" value="GerE"/>
    <property type="match status" value="1"/>
</dbReference>
<keyword evidence="2" id="KW-0902">Two-component regulatory system</keyword>
<dbReference type="PROSITE" id="PS50110">
    <property type="entry name" value="RESPONSE_REGULATORY"/>
    <property type="match status" value="1"/>
</dbReference>
<organism evidence="9 10">
    <name type="scientific">Terrimicrobium sacchariphilum</name>
    <dbReference type="NCBI Taxonomy" id="690879"/>
    <lineage>
        <taxon>Bacteria</taxon>
        <taxon>Pseudomonadati</taxon>
        <taxon>Verrucomicrobiota</taxon>
        <taxon>Terrimicrobiia</taxon>
        <taxon>Terrimicrobiales</taxon>
        <taxon>Terrimicrobiaceae</taxon>
        <taxon>Terrimicrobium</taxon>
    </lineage>
</organism>
<dbReference type="InterPro" id="IPR000792">
    <property type="entry name" value="Tscrpt_reg_LuxR_C"/>
</dbReference>
<gene>
    <name evidence="9" type="ORF">TSACC_21466</name>
</gene>
<name>A0A146G6A2_TERSA</name>
<accession>A0A146G6A2</accession>
<proteinExistence type="predicted"/>
<dbReference type="CDD" id="cd17537">
    <property type="entry name" value="REC_FixJ"/>
    <property type="match status" value="1"/>
</dbReference>
<dbReference type="PRINTS" id="PR00038">
    <property type="entry name" value="HTHLUXR"/>
</dbReference>
<keyword evidence="10" id="KW-1185">Reference proteome</keyword>
<dbReference type="PANTHER" id="PTHR44688:SF16">
    <property type="entry name" value="DNA-BINDING TRANSCRIPTIONAL ACTIVATOR DEVR_DOSR"/>
    <property type="match status" value="1"/>
</dbReference>
<feature type="domain" description="Response regulatory" evidence="8">
    <location>
        <begin position="9"/>
        <end position="123"/>
    </location>
</feature>
<dbReference type="InterPro" id="IPR036388">
    <property type="entry name" value="WH-like_DNA-bd_sf"/>
</dbReference>
<dbReference type="SUPFAM" id="SSF52172">
    <property type="entry name" value="CheY-like"/>
    <property type="match status" value="1"/>
</dbReference>
<evidence type="ECO:0000256" key="6">
    <source>
        <dbReference type="PROSITE-ProRule" id="PRU00169"/>
    </source>
</evidence>
<dbReference type="AlphaFoldDB" id="A0A146G6A2"/>
<keyword evidence="1 6" id="KW-0597">Phosphoprotein</keyword>
<feature type="modified residue" description="4-aspartylphosphate" evidence="6">
    <location>
        <position position="58"/>
    </location>
</feature>
<feature type="domain" description="HTH luxR-type" evidence="7">
    <location>
        <begin position="139"/>
        <end position="204"/>
    </location>
</feature>
<keyword evidence="5" id="KW-0804">Transcription</keyword>
<keyword evidence="4" id="KW-0238">DNA-binding</keyword>
<dbReference type="Gene3D" id="1.10.10.10">
    <property type="entry name" value="Winged helix-like DNA-binding domain superfamily/Winged helix DNA-binding domain"/>
    <property type="match status" value="1"/>
</dbReference>
<dbReference type="STRING" id="690879.TSACC_21466"/>
<evidence type="ECO:0000256" key="5">
    <source>
        <dbReference type="ARBA" id="ARBA00023163"/>
    </source>
</evidence>
<evidence type="ECO:0000256" key="3">
    <source>
        <dbReference type="ARBA" id="ARBA00023015"/>
    </source>
</evidence>
<evidence type="ECO:0000256" key="4">
    <source>
        <dbReference type="ARBA" id="ARBA00023125"/>
    </source>
</evidence>
<dbReference type="InterPro" id="IPR011006">
    <property type="entry name" value="CheY-like_superfamily"/>
</dbReference>
<dbReference type="GO" id="GO:0000160">
    <property type="term" value="P:phosphorelay signal transduction system"/>
    <property type="evidence" value="ECO:0007669"/>
    <property type="project" value="UniProtKB-KW"/>
</dbReference>
<dbReference type="Pfam" id="PF00072">
    <property type="entry name" value="Response_reg"/>
    <property type="match status" value="1"/>
</dbReference>
<evidence type="ECO:0000256" key="2">
    <source>
        <dbReference type="ARBA" id="ARBA00023012"/>
    </source>
</evidence>
<dbReference type="PROSITE" id="PS50043">
    <property type="entry name" value="HTH_LUXR_2"/>
    <property type="match status" value="1"/>
</dbReference>
<dbReference type="InterPro" id="IPR001789">
    <property type="entry name" value="Sig_transdc_resp-reg_receiver"/>
</dbReference>
<reference evidence="10" key="1">
    <citation type="journal article" date="2017" name="Genome Announc.">
        <title>Draft Genome Sequence of Terrimicrobium sacchariphilum NM-5T, a Facultative Anaerobic Soil Bacterium of the Class Spartobacteria.</title>
        <authorList>
            <person name="Qiu Y.L."/>
            <person name="Tourlousse D.M."/>
            <person name="Matsuura N."/>
            <person name="Ohashi A."/>
            <person name="Sekiguchi Y."/>
        </authorList>
    </citation>
    <scope>NUCLEOTIDE SEQUENCE [LARGE SCALE GENOMIC DNA]</scope>
    <source>
        <strain evidence="10">NM-5</strain>
    </source>
</reference>
<dbReference type="Gene3D" id="3.40.50.2300">
    <property type="match status" value="1"/>
</dbReference>
<dbReference type="FunFam" id="3.40.50.2300:FF:000018">
    <property type="entry name" value="DNA-binding transcriptional regulator NtrC"/>
    <property type="match status" value="1"/>
</dbReference>
<dbReference type="InParanoid" id="A0A146G6A2"/>
<dbReference type="OrthoDB" id="9802186at2"/>
<dbReference type="GO" id="GO:0003677">
    <property type="term" value="F:DNA binding"/>
    <property type="evidence" value="ECO:0007669"/>
    <property type="project" value="UniProtKB-KW"/>
</dbReference>
<dbReference type="SMART" id="SM00421">
    <property type="entry name" value="HTH_LUXR"/>
    <property type="match status" value="1"/>
</dbReference>
<evidence type="ECO:0000259" key="8">
    <source>
        <dbReference type="PROSITE" id="PS50110"/>
    </source>
</evidence>
<evidence type="ECO:0000259" key="7">
    <source>
        <dbReference type="PROSITE" id="PS50043"/>
    </source>
</evidence>
<evidence type="ECO:0000256" key="1">
    <source>
        <dbReference type="ARBA" id="ARBA00022553"/>
    </source>
</evidence>
<protein>
    <submittedName>
        <fullName evidence="9">Two-component response regulator, FixJ family</fullName>
    </submittedName>
</protein>
<comment type="caution">
    <text evidence="9">The sequence shown here is derived from an EMBL/GenBank/DDBJ whole genome shotgun (WGS) entry which is preliminary data.</text>
</comment>
<dbReference type="CDD" id="cd06170">
    <property type="entry name" value="LuxR_C_like"/>
    <property type="match status" value="1"/>
</dbReference>
<keyword evidence="3" id="KW-0805">Transcription regulation</keyword>
<evidence type="ECO:0000313" key="10">
    <source>
        <dbReference type="Proteomes" id="UP000076023"/>
    </source>
</evidence>
<dbReference type="EMBL" id="BDCO01000002">
    <property type="protein sequence ID" value="GAT33061.1"/>
    <property type="molecule type" value="Genomic_DNA"/>
</dbReference>
<evidence type="ECO:0000313" key="9">
    <source>
        <dbReference type="EMBL" id="GAT33061.1"/>
    </source>
</evidence>
<sequence length="208" mass="22870">MADSRKNSQVFVVDDDLAICDALSSLIRSAGWAVKTFGSAREFLRQEVPDGPACLILDLRLPDASGLALQEDLLARSYHIPIIFISGHGDVPTSVRAMKAGAMEFLVKPFGDEELLGAIRQALARAEEILGRRAEEAGLRERYETLTNREREVMGLVIRGLLNKQVAAELGTSEITVKVQRGKVMQKMRAESLVDLVHMAEKLGVNRS</sequence>
<dbReference type="SUPFAM" id="SSF46894">
    <property type="entry name" value="C-terminal effector domain of the bipartite response regulators"/>
    <property type="match status" value="1"/>
</dbReference>
<dbReference type="SMART" id="SM00448">
    <property type="entry name" value="REC"/>
    <property type="match status" value="1"/>
</dbReference>
<dbReference type="RefSeq" id="WP_075078840.1">
    <property type="nucleotide sequence ID" value="NZ_BDCO01000002.1"/>
</dbReference>
<dbReference type="PANTHER" id="PTHR44688">
    <property type="entry name" value="DNA-BINDING TRANSCRIPTIONAL ACTIVATOR DEVR_DOSR"/>
    <property type="match status" value="1"/>
</dbReference>